<organism evidence="1 2">
    <name type="scientific">Rhizopogon vesiculosus</name>
    <dbReference type="NCBI Taxonomy" id="180088"/>
    <lineage>
        <taxon>Eukaryota</taxon>
        <taxon>Fungi</taxon>
        <taxon>Dikarya</taxon>
        <taxon>Basidiomycota</taxon>
        <taxon>Agaricomycotina</taxon>
        <taxon>Agaricomycetes</taxon>
        <taxon>Agaricomycetidae</taxon>
        <taxon>Boletales</taxon>
        <taxon>Suillineae</taxon>
        <taxon>Rhizopogonaceae</taxon>
        <taxon>Rhizopogon</taxon>
    </lineage>
</organism>
<comment type="caution">
    <text evidence="1">The sequence shown here is derived from an EMBL/GenBank/DDBJ whole genome shotgun (WGS) entry which is preliminary data.</text>
</comment>
<keyword evidence="2" id="KW-1185">Reference proteome</keyword>
<evidence type="ECO:0000313" key="1">
    <source>
        <dbReference type="EMBL" id="OJA18143.1"/>
    </source>
</evidence>
<reference evidence="1 2" key="1">
    <citation type="submission" date="2016-03" db="EMBL/GenBank/DDBJ databases">
        <title>Comparative genomics of the ectomycorrhizal sister species Rhizopogon vinicolor and Rhizopogon vesiculosus (Basidiomycota: Boletales) reveals a divergence of the mating type B locus.</title>
        <authorList>
            <person name="Mujic A.B."/>
            <person name="Kuo A."/>
            <person name="Tritt A."/>
            <person name="Lipzen A."/>
            <person name="Chen C."/>
            <person name="Johnson J."/>
            <person name="Sharma A."/>
            <person name="Barry K."/>
            <person name="Grigoriev I.V."/>
            <person name="Spatafora J.W."/>
        </authorList>
    </citation>
    <scope>NUCLEOTIDE SEQUENCE [LARGE SCALE GENOMIC DNA]</scope>
    <source>
        <strain evidence="1 2">AM-OR11-056</strain>
    </source>
</reference>
<sequence>MDARILLPRMPAGLAHAEGVLPG</sequence>
<dbReference type="EMBL" id="LVVM01001618">
    <property type="protein sequence ID" value="OJA18143.1"/>
    <property type="molecule type" value="Genomic_DNA"/>
</dbReference>
<gene>
    <name evidence="1" type="ORF">AZE42_13423</name>
</gene>
<evidence type="ECO:0000313" key="2">
    <source>
        <dbReference type="Proteomes" id="UP000183567"/>
    </source>
</evidence>
<dbReference type="AlphaFoldDB" id="A0A1J8QBV8"/>
<accession>A0A1J8QBV8</accession>
<proteinExistence type="predicted"/>
<dbReference type="Proteomes" id="UP000183567">
    <property type="component" value="Unassembled WGS sequence"/>
</dbReference>
<protein>
    <submittedName>
        <fullName evidence="1">Uncharacterized protein</fullName>
    </submittedName>
</protein>
<name>A0A1J8QBV8_9AGAM</name>